<dbReference type="Gene3D" id="2.60.120.560">
    <property type="entry name" value="Exo-inulinase, domain 1"/>
    <property type="match status" value="1"/>
</dbReference>
<dbReference type="Pfam" id="PF13369">
    <property type="entry name" value="Transglut_core2"/>
    <property type="match status" value="1"/>
</dbReference>
<comment type="similarity">
    <text evidence="1">Belongs to the UPF0162 family.</text>
</comment>
<feature type="chain" id="PRO_5046548676" evidence="4">
    <location>
        <begin position="28"/>
        <end position="772"/>
    </location>
</feature>
<evidence type="ECO:0000313" key="6">
    <source>
        <dbReference type="EMBL" id="MDM4016694.1"/>
    </source>
</evidence>
<evidence type="ECO:0000256" key="3">
    <source>
        <dbReference type="SAM" id="MobiDB-lite"/>
    </source>
</evidence>
<name>A0ABT7PJM5_9BACT</name>
<evidence type="ECO:0000259" key="5">
    <source>
        <dbReference type="Pfam" id="PF13369"/>
    </source>
</evidence>
<feature type="signal peptide" evidence="4">
    <location>
        <begin position="1"/>
        <end position="27"/>
    </location>
</feature>
<proteinExistence type="inferred from homology"/>
<protein>
    <submittedName>
        <fullName evidence="6">Transglutaminase family protein</fullName>
    </submittedName>
</protein>
<dbReference type="EMBL" id="JASZZN010000010">
    <property type="protein sequence ID" value="MDM4016694.1"/>
    <property type="molecule type" value="Genomic_DNA"/>
</dbReference>
<keyword evidence="7" id="KW-1185">Reference proteome</keyword>
<keyword evidence="2" id="KW-0175">Coiled coil</keyword>
<dbReference type="Pfam" id="PF13365">
    <property type="entry name" value="Trypsin_2"/>
    <property type="match status" value="1"/>
</dbReference>
<dbReference type="PRINTS" id="PR00834">
    <property type="entry name" value="PROTEASES2C"/>
</dbReference>
<gene>
    <name evidence="6" type="ORF">QTN89_14710</name>
</gene>
<feature type="domain" description="Protein SirB1 N-terminal" evidence="5">
    <location>
        <begin position="541"/>
        <end position="691"/>
    </location>
</feature>
<dbReference type="Gene3D" id="2.40.10.120">
    <property type="match status" value="1"/>
</dbReference>
<evidence type="ECO:0000313" key="7">
    <source>
        <dbReference type="Proteomes" id="UP001239462"/>
    </source>
</evidence>
<dbReference type="Proteomes" id="UP001239462">
    <property type="component" value="Unassembled WGS sequence"/>
</dbReference>
<reference evidence="6 7" key="1">
    <citation type="submission" date="2023-06" db="EMBL/GenBank/DDBJ databases">
        <title>Roseiconus lacunae JC819 isolated from Gulf of Mannar region, Tamil Nadu.</title>
        <authorList>
            <person name="Pk S."/>
            <person name="Ch S."/>
            <person name="Ch V.R."/>
        </authorList>
    </citation>
    <scope>NUCLEOTIDE SEQUENCE [LARGE SCALE GENOMIC DNA]</scope>
    <source>
        <strain evidence="6 7">JC819</strain>
    </source>
</reference>
<dbReference type="PANTHER" id="PTHR31350:SF21">
    <property type="entry name" value="F-BOX ONLY PROTEIN 21"/>
    <property type="match status" value="1"/>
</dbReference>
<sequence>MDLRLKCLGSAVLAVLATSASHQIAEAQTAAEAPTQIQNAARKGAGDSSIPDHVQQVDEPHSLEQRSYKQLIATVEPAVVTIRIEGRDGGEAGIGTGFYVSPTLIATNHHVIGEGRPIVVNDSDGNSIEVLAVEASDVSADLAVLRVDRQVKGRIAPLRPAQPSSQQQGTRVLAFGNPFGLEKSVVEGIVSAEREIDGQTLLQLAMPIEPGNSGGPLVDLHGQVVGIVNMKSAIEDNLGFAIPIQRLTELVEHPNPIAMENWVKLGRLNQDAWQPVFGPVWKQRGGALVANGQGTSFGGRALLLSEKQPPEGTFEVAVNVRLNDESGAAGLAFHSDGEHLHYGFYPSGGKLRLTCFRGPSVFQWDILAEVDSEHYLPGEFNELKVRLDGDAIQCFVNGHRVIKSKDRKFIKGKVGLAKFRSTEATFTRFRIAETIQSAKFGEEAAMVLERLKLPKLPIDSVTEQQRTLLAQTPFLTKRELNRQAKQLEQQADRLRQFADDIETRTTIDELSKLDQTEPDQRLLRGALLIAKLDHPQLEISAYRDRINEMADDIRAMFPDDADDAAKLRSLDQYLFEEFGYHGSRQEYYHPANSHLNRVIDEREGLPITLSVLYIELAWRLGVTVEGVGLPGHFIVRHQSESQTSYIDVFDRGKRLTDGQISQIVSLHTGRQPIDSDLQAATPRQILVRMLNNLIGSAGRKNDGESMLRYTNAIVALEPENGRYQLLRAQLLGMTGRVSAAIEKVRQLNADEYPEIAPSALDRLKRSLESMLE</sequence>
<dbReference type="SUPFAM" id="SSF50494">
    <property type="entry name" value="Trypsin-like serine proteases"/>
    <property type="match status" value="1"/>
</dbReference>
<feature type="region of interest" description="Disordered" evidence="3">
    <location>
        <begin position="33"/>
        <end position="53"/>
    </location>
</feature>
<dbReference type="PANTHER" id="PTHR31350">
    <property type="entry name" value="SI:DKEY-261L7.2"/>
    <property type="match status" value="1"/>
</dbReference>
<evidence type="ECO:0000256" key="2">
    <source>
        <dbReference type="SAM" id="Coils"/>
    </source>
</evidence>
<evidence type="ECO:0000256" key="4">
    <source>
        <dbReference type="SAM" id="SignalP"/>
    </source>
</evidence>
<evidence type="ECO:0000256" key="1">
    <source>
        <dbReference type="ARBA" id="ARBA00007100"/>
    </source>
</evidence>
<comment type="caution">
    <text evidence="6">The sequence shown here is derived from an EMBL/GenBank/DDBJ whole genome shotgun (WGS) entry which is preliminary data.</text>
</comment>
<keyword evidence="4" id="KW-0732">Signal</keyword>
<dbReference type="RefSeq" id="WP_289164337.1">
    <property type="nucleotide sequence ID" value="NZ_JASZZN010000010.1"/>
</dbReference>
<organism evidence="6 7">
    <name type="scientific">Roseiconus lacunae</name>
    <dbReference type="NCBI Taxonomy" id="2605694"/>
    <lineage>
        <taxon>Bacteria</taxon>
        <taxon>Pseudomonadati</taxon>
        <taxon>Planctomycetota</taxon>
        <taxon>Planctomycetia</taxon>
        <taxon>Pirellulales</taxon>
        <taxon>Pirellulaceae</taxon>
        <taxon>Roseiconus</taxon>
    </lineage>
</organism>
<dbReference type="InterPro" id="IPR001940">
    <property type="entry name" value="Peptidase_S1C"/>
</dbReference>
<accession>A0ABT7PJM5</accession>
<feature type="coiled-coil region" evidence="2">
    <location>
        <begin position="477"/>
        <end position="504"/>
    </location>
</feature>
<dbReference type="InterPro" id="IPR032698">
    <property type="entry name" value="SirB1_N"/>
</dbReference>
<dbReference type="InterPro" id="IPR009003">
    <property type="entry name" value="Peptidase_S1_PA"/>
</dbReference>